<dbReference type="Proteomes" id="UP001497516">
    <property type="component" value="Chromosome 1"/>
</dbReference>
<evidence type="ECO:0000313" key="2">
    <source>
        <dbReference type="EMBL" id="CAL1357972.1"/>
    </source>
</evidence>
<dbReference type="AlphaFoldDB" id="A0AAV2CN08"/>
<gene>
    <name evidence="2" type="ORF">LTRI10_LOCUS5562</name>
</gene>
<evidence type="ECO:0000256" key="1">
    <source>
        <dbReference type="SAM" id="MobiDB-lite"/>
    </source>
</evidence>
<keyword evidence="3" id="KW-1185">Reference proteome</keyword>
<feature type="region of interest" description="Disordered" evidence="1">
    <location>
        <begin position="60"/>
        <end position="91"/>
    </location>
</feature>
<proteinExistence type="predicted"/>
<feature type="compositionally biased region" description="Basic and acidic residues" evidence="1">
    <location>
        <begin position="76"/>
        <end position="91"/>
    </location>
</feature>
<evidence type="ECO:0000313" key="3">
    <source>
        <dbReference type="Proteomes" id="UP001497516"/>
    </source>
</evidence>
<reference evidence="2 3" key="1">
    <citation type="submission" date="2024-04" db="EMBL/GenBank/DDBJ databases">
        <authorList>
            <person name="Fracassetti M."/>
        </authorList>
    </citation>
    <scope>NUCLEOTIDE SEQUENCE [LARGE SCALE GENOMIC DNA]</scope>
</reference>
<protein>
    <submittedName>
        <fullName evidence="2">Uncharacterized protein</fullName>
    </submittedName>
</protein>
<organism evidence="2 3">
    <name type="scientific">Linum trigynum</name>
    <dbReference type="NCBI Taxonomy" id="586398"/>
    <lineage>
        <taxon>Eukaryota</taxon>
        <taxon>Viridiplantae</taxon>
        <taxon>Streptophyta</taxon>
        <taxon>Embryophyta</taxon>
        <taxon>Tracheophyta</taxon>
        <taxon>Spermatophyta</taxon>
        <taxon>Magnoliopsida</taxon>
        <taxon>eudicotyledons</taxon>
        <taxon>Gunneridae</taxon>
        <taxon>Pentapetalae</taxon>
        <taxon>rosids</taxon>
        <taxon>fabids</taxon>
        <taxon>Malpighiales</taxon>
        <taxon>Linaceae</taxon>
        <taxon>Linum</taxon>
    </lineage>
</organism>
<dbReference type="EMBL" id="OZ034813">
    <property type="protein sequence ID" value="CAL1357972.1"/>
    <property type="molecule type" value="Genomic_DNA"/>
</dbReference>
<sequence>MNPNDIKGLDQNVKFEKFIHHLIANRVVPADTAISTVLGGPVKLFTSRCVVEEFKRRWQGQPRGRERVRGPAAARGSERVRERRGGGRERVKSRWWTGKSGMELWNREGCGSLGI</sequence>
<name>A0AAV2CN08_9ROSI</name>
<accession>A0AAV2CN08</accession>